<gene>
    <name evidence="1" type="ORF">MENT_LOCUS16227</name>
</gene>
<reference evidence="1 2" key="1">
    <citation type="submission" date="2020-08" db="EMBL/GenBank/DDBJ databases">
        <authorList>
            <person name="Koutsovoulos G."/>
            <person name="Danchin GJ E."/>
        </authorList>
    </citation>
    <scope>NUCLEOTIDE SEQUENCE [LARGE SCALE GENOMIC DNA]</scope>
</reference>
<evidence type="ECO:0000313" key="2">
    <source>
        <dbReference type="Proteomes" id="UP000580250"/>
    </source>
</evidence>
<accession>A0A6V7UT84</accession>
<sequence>MNSLQITKILKINPQTSRVFQGCLSCDRLPDYASLQYPAAIILNLDPHQLEVSHWVAVYAEGKEKPVNYYDSLTLFNIQKPKIGL</sequence>
<proteinExistence type="predicted"/>
<protein>
    <submittedName>
        <fullName evidence="1">Uncharacterized protein</fullName>
    </submittedName>
</protein>
<dbReference type="EMBL" id="CAJEWN010000100">
    <property type="protein sequence ID" value="CAD2163827.1"/>
    <property type="molecule type" value="Genomic_DNA"/>
</dbReference>
<dbReference type="AlphaFoldDB" id="A0A6V7UT84"/>
<organism evidence="1 2">
    <name type="scientific">Meloidogyne enterolobii</name>
    <name type="common">Root-knot nematode worm</name>
    <name type="synonym">Meloidogyne mayaguensis</name>
    <dbReference type="NCBI Taxonomy" id="390850"/>
    <lineage>
        <taxon>Eukaryota</taxon>
        <taxon>Metazoa</taxon>
        <taxon>Ecdysozoa</taxon>
        <taxon>Nematoda</taxon>
        <taxon>Chromadorea</taxon>
        <taxon>Rhabditida</taxon>
        <taxon>Tylenchina</taxon>
        <taxon>Tylenchomorpha</taxon>
        <taxon>Tylenchoidea</taxon>
        <taxon>Meloidogynidae</taxon>
        <taxon>Meloidogyninae</taxon>
        <taxon>Meloidogyne</taxon>
    </lineage>
</organism>
<dbReference type="OrthoDB" id="6427852at2759"/>
<comment type="caution">
    <text evidence="1">The sequence shown here is derived from an EMBL/GenBank/DDBJ whole genome shotgun (WGS) entry which is preliminary data.</text>
</comment>
<name>A0A6V7UT84_MELEN</name>
<dbReference type="Proteomes" id="UP000580250">
    <property type="component" value="Unassembled WGS sequence"/>
</dbReference>
<evidence type="ECO:0000313" key="1">
    <source>
        <dbReference type="EMBL" id="CAD2163827.1"/>
    </source>
</evidence>